<dbReference type="InterPro" id="IPR019407">
    <property type="entry name" value="CTU2"/>
</dbReference>
<dbReference type="Gene3D" id="3.40.50.620">
    <property type="entry name" value="HUPs"/>
    <property type="match status" value="1"/>
</dbReference>
<dbReference type="EMBL" id="ML004439">
    <property type="protein sequence ID" value="RKP31611.1"/>
    <property type="molecule type" value="Genomic_DNA"/>
</dbReference>
<gene>
    <name evidence="3" type="ORF">METBISCDRAFT_1010</name>
</gene>
<dbReference type="GO" id="GO:0002143">
    <property type="term" value="P:tRNA wobble position uridine thiolation"/>
    <property type="evidence" value="ECO:0007669"/>
    <property type="project" value="TreeGrafter"/>
</dbReference>
<organism evidence="3 4">
    <name type="scientific">Metschnikowia bicuspidata</name>
    <dbReference type="NCBI Taxonomy" id="27322"/>
    <lineage>
        <taxon>Eukaryota</taxon>
        <taxon>Fungi</taxon>
        <taxon>Dikarya</taxon>
        <taxon>Ascomycota</taxon>
        <taxon>Saccharomycotina</taxon>
        <taxon>Pichiomycetes</taxon>
        <taxon>Metschnikowiaceae</taxon>
        <taxon>Metschnikowia</taxon>
    </lineage>
</organism>
<keyword evidence="2" id="KW-0819">tRNA processing</keyword>
<dbReference type="GO" id="GO:0016783">
    <property type="term" value="F:sulfurtransferase activity"/>
    <property type="evidence" value="ECO:0007669"/>
    <property type="project" value="TreeGrafter"/>
</dbReference>
<dbReference type="GO" id="GO:0000049">
    <property type="term" value="F:tRNA binding"/>
    <property type="evidence" value="ECO:0007669"/>
    <property type="project" value="InterPro"/>
</dbReference>
<dbReference type="InterPro" id="IPR014729">
    <property type="entry name" value="Rossmann-like_a/b/a_fold"/>
</dbReference>
<dbReference type="HAMAP" id="MF_03054">
    <property type="entry name" value="CTU2"/>
    <property type="match status" value="1"/>
</dbReference>
<dbReference type="Proteomes" id="UP000268321">
    <property type="component" value="Unassembled WGS sequence"/>
</dbReference>
<dbReference type="PANTHER" id="PTHR20882:SF14">
    <property type="entry name" value="CYTOPLASMIC TRNA 2-THIOLATION PROTEIN 2"/>
    <property type="match status" value="1"/>
</dbReference>
<sequence>MSAPVTFLPKDTEDKCLRCKEALAVLRARKEIFCADCFVFFLRGKQRKLMLDECYKVKYCAVAESLGVQRVLLPLSYGACSLVLLDMVASLLLEQNLAHGGRQGFELAVLHIRERRGTPLRGVKVCRDSMCHFWPLVAKFSPVRIAYHEIDLETATIDEPVITSVSNHFEVLARPHDSPKTVADLLQLCASRSLQEDLLDVLKNELVQQYAAKTGCQTVIYGHSMTRLAEKVIALTVKGRGLTIHSSVTNRTVNCDGRALHIIYPFREILKAELVAVLLFDAHLKGHLAHEDASGTRFAKDMTVRDFITQYFDALDASGYASTASTVVKTAEKLAGPKEPVLGECEVCGCGIHHAPQKWLKDITVATPAPLVTEEERLYAREYAVSESLASGRVFVVCYGCTVTLAASGEGFMWATRATKKEIVDEYVL</sequence>
<dbReference type="SUPFAM" id="SSF52402">
    <property type="entry name" value="Adenine nucleotide alpha hydrolases-like"/>
    <property type="match status" value="1"/>
</dbReference>
<accession>A0A4P9ZH42</accession>
<name>A0A4P9ZH42_9ASCO</name>
<dbReference type="AlphaFoldDB" id="A0A4P9ZH42"/>
<dbReference type="GO" id="GO:0005829">
    <property type="term" value="C:cytosol"/>
    <property type="evidence" value="ECO:0007669"/>
    <property type="project" value="TreeGrafter"/>
</dbReference>
<dbReference type="PANTHER" id="PTHR20882">
    <property type="entry name" value="CYTOPLASMIC TRNA 2-THIOLATION PROTEIN 2"/>
    <property type="match status" value="1"/>
</dbReference>
<dbReference type="OrthoDB" id="25129at2759"/>
<protein>
    <recommendedName>
        <fullName evidence="5">Cytoplasmic tRNA 2-thiolation protein 2</fullName>
    </recommendedName>
</protein>
<reference evidence="4" key="1">
    <citation type="journal article" date="2018" name="Nat. Microbiol.">
        <title>Leveraging single-cell genomics to expand the fungal tree of life.</title>
        <authorList>
            <person name="Ahrendt S.R."/>
            <person name="Quandt C.A."/>
            <person name="Ciobanu D."/>
            <person name="Clum A."/>
            <person name="Salamov A."/>
            <person name="Andreopoulos B."/>
            <person name="Cheng J.F."/>
            <person name="Woyke T."/>
            <person name="Pelin A."/>
            <person name="Henrissat B."/>
            <person name="Reynolds N.K."/>
            <person name="Benny G.L."/>
            <person name="Smith M.E."/>
            <person name="James T.Y."/>
            <person name="Grigoriev I.V."/>
        </authorList>
    </citation>
    <scope>NUCLEOTIDE SEQUENCE [LARGE SCALE GENOMIC DNA]</scope>
    <source>
        <strain evidence="4">Baker2002</strain>
    </source>
</reference>
<evidence type="ECO:0000256" key="1">
    <source>
        <dbReference type="ARBA" id="ARBA00022490"/>
    </source>
</evidence>
<evidence type="ECO:0000256" key="2">
    <source>
        <dbReference type="ARBA" id="ARBA00022694"/>
    </source>
</evidence>
<feature type="non-terminal residue" evidence="3">
    <location>
        <position position="429"/>
    </location>
</feature>
<evidence type="ECO:0008006" key="5">
    <source>
        <dbReference type="Google" id="ProtNLM"/>
    </source>
</evidence>
<evidence type="ECO:0000313" key="3">
    <source>
        <dbReference type="EMBL" id="RKP31611.1"/>
    </source>
</evidence>
<keyword evidence="4" id="KW-1185">Reference proteome</keyword>
<dbReference type="Pfam" id="PF10288">
    <property type="entry name" value="CTU2"/>
    <property type="match status" value="1"/>
</dbReference>
<keyword evidence="1" id="KW-0963">Cytoplasm</keyword>
<proteinExistence type="inferred from homology"/>
<evidence type="ECO:0000313" key="4">
    <source>
        <dbReference type="Proteomes" id="UP000268321"/>
    </source>
</evidence>